<evidence type="ECO:0000259" key="4">
    <source>
        <dbReference type="Pfam" id="PF11800"/>
    </source>
</evidence>
<feature type="coiled-coil region" evidence="1">
    <location>
        <begin position="151"/>
        <end position="185"/>
    </location>
</feature>
<dbReference type="InterPro" id="IPR005090">
    <property type="entry name" value="RepC_N"/>
</dbReference>
<comment type="caution">
    <text evidence="5">The sequence shown here is derived from an EMBL/GenBank/DDBJ whole genome shotgun (WGS) entry which is preliminary data.</text>
</comment>
<evidence type="ECO:0000256" key="2">
    <source>
        <dbReference type="SAM" id="MobiDB-lite"/>
    </source>
</evidence>
<evidence type="ECO:0000313" key="6">
    <source>
        <dbReference type="Proteomes" id="UP000555546"/>
    </source>
</evidence>
<feature type="region of interest" description="Disordered" evidence="2">
    <location>
        <begin position="244"/>
        <end position="276"/>
    </location>
</feature>
<evidence type="ECO:0000256" key="1">
    <source>
        <dbReference type="SAM" id="Coils"/>
    </source>
</evidence>
<dbReference type="RefSeq" id="WP_183655755.1">
    <property type="nucleotide sequence ID" value="NZ_JACIJG010000016.1"/>
</dbReference>
<sequence length="411" mass="46159">MEIQLASTPFGSRRMTLALLASQRNTRQIKAGSTVDKWQLHRWLCEAKSVFGLNDRSLAVLSALLSFYPETELNEQGGLIVFPSNKQLALRAHGMADATLRRHLSALIDAGLIIRQDSPNGKRYARRAKGGEVQIAFGFSLAPLLARACELETAAEQVRAEKLALREMRERLTLQRRDIAKLVELAFQEGLAGDWRLINNRFRAVVDRIPRRAEPKELAALVEALQTIRDEIDNVLKLKENVQNMRGNESQNERQQIESNPDSHFEKPVPNSSDQRISGMLNKSVEPGIPLEMVLRACPEVAAYSSDPIRHWSDIIATTEKVSSFLGIDRKLHNLARNVLGDQNTAIAIAFILQRYDQIQSAGGYLRVLVEKAAQGVFTIRPMIAAALNDQRHRLLMKETAHQKRARVSNI</sequence>
<feature type="domain" description="Plasmid replication protein C N-terminal" evidence="3">
    <location>
        <begin position="13"/>
        <end position="186"/>
    </location>
</feature>
<dbReference type="Pfam" id="PF03428">
    <property type="entry name" value="RP-C"/>
    <property type="match status" value="1"/>
</dbReference>
<gene>
    <name evidence="5" type="ORF">FHS76_003576</name>
</gene>
<keyword evidence="6" id="KW-1185">Reference proteome</keyword>
<dbReference type="Gene3D" id="1.10.10.10">
    <property type="entry name" value="Winged helix-like DNA-binding domain superfamily/Winged helix DNA-binding domain"/>
    <property type="match status" value="1"/>
</dbReference>
<dbReference type="NCBIfam" id="NF040974">
    <property type="entry name" value="RepABC_RepC"/>
    <property type="match status" value="1"/>
</dbReference>
<dbReference type="AlphaFoldDB" id="A0A7W9AZW5"/>
<organism evidence="5 6">
    <name type="scientific">Brucella daejeonensis</name>
    <dbReference type="NCBI Taxonomy" id="659015"/>
    <lineage>
        <taxon>Bacteria</taxon>
        <taxon>Pseudomonadati</taxon>
        <taxon>Pseudomonadota</taxon>
        <taxon>Alphaproteobacteria</taxon>
        <taxon>Hyphomicrobiales</taxon>
        <taxon>Brucellaceae</taxon>
        <taxon>Brucella/Ochrobactrum group</taxon>
        <taxon>Brucella</taxon>
    </lineage>
</organism>
<feature type="compositionally biased region" description="Basic and acidic residues" evidence="2">
    <location>
        <begin position="251"/>
        <end position="267"/>
    </location>
</feature>
<dbReference type="SUPFAM" id="SSF46785">
    <property type="entry name" value="Winged helix' DNA-binding domain"/>
    <property type="match status" value="1"/>
</dbReference>
<feature type="domain" description="Plasmid replication protein C C-terminal" evidence="4">
    <location>
        <begin position="290"/>
        <end position="389"/>
    </location>
</feature>
<name>A0A7W9AZW5_9HYPH</name>
<evidence type="ECO:0000259" key="3">
    <source>
        <dbReference type="Pfam" id="PF03428"/>
    </source>
</evidence>
<evidence type="ECO:0000313" key="5">
    <source>
        <dbReference type="EMBL" id="MBB5703667.1"/>
    </source>
</evidence>
<dbReference type="InterPro" id="IPR036390">
    <property type="entry name" value="WH_DNA-bd_sf"/>
</dbReference>
<reference evidence="5 6" key="1">
    <citation type="submission" date="2020-08" db="EMBL/GenBank/DDBJ databases">
        <title>Genomic Encyclopedia of Type Strains, Phase IV (KMG-IV): sequencing the most valuable type-strain genomes for metagenomic binning, comparative biology and taxonomic classification.</title>
        <authorList>
            <person name="Goeker M."/>
        </authorList>
    </citation>
    <scope>NUCLEOTIDE SEQUENCE [LARGE SCALE GENOMIC DNA]</scope>
    <source>
        <strain evidence="5 6">DSM 26944</strain>
    </source>
</reference>
<dbReference type="Proteomes" id="UP000555546">
    <property type="component" value="Unassembled WGS sequence"/>
</dbReference>
<dbReference type="InterPro" id="IPR047611">
    <property type="entry name" value="RepABC_RepC"/>
</dbReference>
<proteinExistence type="predicted"/>
<dbReference type="InterPro" id="IPR021760">
    <property type="entry name" value="RepC_C"/>
</dbReference>
<dbReference type="Pfam" id="PF11800">
    <property type="entry name" value="RP-C_C"/>
    <property type="match status" value="1"/>
</dbReference>
<dbReference type="NCBIfam" id="NF010396">
    <property type="entry name" value="PRK13824.1"/>
    <property type="match status" value="1"/>
</dbReference>
<keyword evidence="1" id="KW-0175">Coiled coil</keyword>
<accession>A0A7W9AZW5</accession>
<dbReference type="EMBL" id="JACIJG010000016">
    <property type="protein sequence ID" value="MBB5703667.1"/>
    <property type="molecule type" value="Genomic_DNA"/>
</dbReference>
<protein>
    <submittedName>
        <fullName evidence="5">Replication initiation protein RepC</fullName>
    </submittedName>
</protein>
<dbReference type="InterPro" id="IPR036388">
    <property type="entry name" value="WH-like_DNA-bd_sf"/>
</dbReference>